<organism evidence="3 4">
    <name type="scientific">Lactococcus lactis subsp. lactis</name>
    <name type="common">Streptococcus lactis</name>
    <dbReference type="NCBI Taxonomy" id="1360"/>
    <lineage>
        <taxon>Bacteria</taxon>
        <taxon>Bacillati</taxon>
        <taxon>Bacillota</taxon>
        <taxon>Bacilli</taxon>
        <taxon>Lactobacillales</taxon>
        <taxon>Streptococcaceae</taxon>
        <taxon>Lactococcus</taxon>
    </lineage>
</organism>
<gene>
    <name evidence="3" type="ORF">LLUC06_0946</name>
</gene>
<dbReference type="Proteomes" id="UP000192095">
    <property type="component" value="Chromosome"/>
</dbReference>
<dbReference type="Pfam" id="PF05065">
    <property type="entry name" value="Phage_capsid"/>
    <property type="match status" value="1"/>
</dbReference>
<accession>A0A0V8BEL0</accession>
<dbReference type="NCBIfam" id="TIGR01554">
    <property type="entry name" value="major_cap_HK97"/>
    <property type="match status" value="1"/>
</dbReference>
<dbReference type="InterPro" id="IPR054612">
    <property type="entry name" value="Phage_capsid-like_C"/>
</dbReference>
<evidence type="ECO:0000313" key="4">
    <source>
        <dbReference type="Proteomes" id="UP000192095"/>
    </source>
</evidence>
<dbReference type="EMBL" id="CP015902">
    <property type="protein sequence ID" value="ARE20493.1"/>
    <property type="molecule type" value="Genomic_DNA"/>
</dbReference>
<proteinExistence type="predicted"/>
<name>A0A0V8BEL0_LACLL</name>
<dbReference type="Gene3D" id="3.30.2400.10">
    <property type="entry name" value="Major capsid protein gp5"/>
    <property type="match status" value="1"/>
</dbReference>
<protein>
    <submittedName>
        <fullName evidence="3">Phage major capsid protein</fullName>
    </submittedName>
</protein>
<comment type="subcellular location">
    <subcellularLocation>
        <location evidence="1">Virion</location>
    </subcellularLocation>
</comment>
<feature type="domain" description="Phage capsid-like C-terminal" evidence="2">
    <location>
        <begin position="89"/>
        <end position="239"/>
    </location>
</feature>
<sequence length="381" mass="41670">MDYTKLPNYEAAVGKYTDAVANGADEKEQQKLFAQSMEVMGTEIVEKLADQTNEKINSLMSSRSAEVMSAEETKFFNEITSGVGNVEKTLPLEIINQVFDELTYAHPLLDIINFQDMGLRTKAITSDGVYDGGLAVWGTFTGDIQGKLNQNFGEHDFSQNKLTAFTVIPKDALDYSYDWLKTFIVLQLSESIAVALETALVLGDGNNKPVGLIKDATVVNGTTTYGDKTVSADLSQLSTLDGSKEVSKQAAKILAPVMKKLSISEKGIPLNIAGQAKILVNPQDYYNFTAMFLYLNANGAWVDILPFNISVIQSMAVPAGKGIVFVANRYNAYRGKMTMQEFDQTFALEDLQLYTTKSFYWGKPKDNNASALVTIAAVPAG</sequence>
<evidence type="ECO:0000313" key="3">
    <source>
        <dbReference type="EMBL" id="ARE20493.1"/>
    </source>
</evidence>
<dbReference type="SUPFAM" id="SSF56563">
    <property type="entry name" value="Major capsid protein gp5"/>
    <property type="match status" value="1"/>
</dbReference>
<evidence type="ECO:0000259" key="2">
    <source>
        <dbReference type="Pfam" id="PF05065"/>
    </source>
</evidence>
<dbReference type="RefSeq" id="WP_058208909.1">
    <property type="nucleotide sequence ID" value="NZ_CP015902.2"/>
</dbReference>
<dbReference type="InterPro" id="IPR024455">
    <property type="entry name" value="Phage_capsid"/>
</dbReference>
<evidence type="ECO:0000256" key="1">
    <source>
        <dbReference type="ARBA" id="ARBA00004328"/>
    </source>
</evidence>
<dbReference type="AlphaFoldDB" id="A0A0V8BEL0"/>
<reference evidence="3 4" key="1">
    <citation type="journal article" date="2017" name="BMC Genomics">
        <title>Comparative and functional genomics of the Lactococcus lactis taxon; insights into evolution and niche adaptation.</title>
        <authorList>
            <person name="Kelleher P."/>
            <person name="Bottacini F."/>
            <person name="Mahony J."/>
            <person name="Kilcawley K.N."/>
            <person name="van Sinderen D."/>
        </authorList>
    </citation>
    <scope>NUCLEOTIDE SEQUENCE [LARGE SCALE GENOMIC DNA]</scope>
    <source>
        <strain evidence="3 4">UC06</strain>
    </source>
</reference>